<keyword evidence="3" id="KW-1003">Cell membrane</keyword>
<dbReference type="GO" id="GO:0008360">
    <property type="term" value="P:regulation of cell shape"/>
    <property type="evidence" value="ECO:0007669"/>
    <property type="project" value="UniProtKB-KW"/>
</dbReference>
<evidence type="ECO:0000313" key="12">
    <source>
        <dbReference type="Proteomes" id="UP000239720"/>
    </source>
</evidence>
<evidence type="ECO:0000313" key="9">
    <source>
        <dbReference type="EMBL" id="AUG57015.1"/>
    </source>
</evidence>
<proteinExistence type="inferred from homology"/>
<reference evidence="9 11" key="1">
    <citation type="submission" date="2017-12" db="EMBL/GenBank/DDBJ databases">
        <title>Complete genome sequence of Herbivorax saccincola GGR1, a novel Cellulosome-producing hydrolytic bacterium in a thermophilic biogas plant, established by Illumina and Nanopore MinION sequencing.</title>
        <authorList>
            <person name="Pechtl A."/>
            <person name="Ruckert C."/>
            <person name="Koeck D.E."/>
            <person name="Maus I."/>
            <person name="Winkler A."/>
            <person name="Kalinowski J."/>
            <person name="Puhler A."/>
            <person name="Schwarz W.W."/>
            <person name="Zverlov V.V."/>
            <person name="Schluter A."/>
            <person name="Liebl W."/>
        </authorList>
    </citation>
    <scope>NUCLEOTIDE SEQUENCE [LARGE SCALE GENOMIC DNA]</scope>
    <source>
        <strain evidence="9">GGR1</strain>
        <strain evidence="11">SR1</strain>
    </source>
</reference>
<dbReference type="Gene3D" id="1.10.1760.20">
    <property type="match status" value="1"/>
</dbReference>
<organism evidence="9 11">
    <name type="scientific">Acetivibrio saccincola</name>
    <dbReference type="NCBI Taxonomy" id="1677857"/>
    <lineage>
        <taxon>Bacteria</taxon>
        <taxon>Bacillati</taxon>
        <taxon>Bacillota</taxon>
        <taxon>Clostridia</taxon>
        <taxon>Eubacteriales</taxon>
        <taxon>Oscillospiraceae</taxon>
        <taxon>Acetivibrio</taxon>
    </lineage>
</organism>
<sequence>MRIKIIGYTLMMVIFGLLQSTVLDYLKIFNVKPNLLMVFIVIVAFLGNNIEGAIVGFFSGLIHDMISGKAIGFYALLGLYLGFCVGSLNKRLYKENIFAVIFFILVSTVVYEYSVYFFHTIFRHSLDLFYPLRSVILPLALYNGIVSIFIYIFVYKINEKYEASKKLSRKY</sequence>
<evidence type="ECO:0000256" key="6">
    <source>
        <dbReference type="ARBA" id="ARBA00022989"/>
    </source>
</evidence>
<keyword evidence="6 8" id="KW-1133">Transmembrane helix</keyword>
<comment type="subcellular location">
    <subcellularLocation>
        <location evidence="1">Cell membrane</location>
        <topology evidence="1">Multi-pass membrane protein</topology>
    </subcellularLocation>
</comment>
<protein>
    <submittedName>
        <fullName evidence="9">Rod shape-determining protein MreD</fullName>
    </submittedName>
</protein>
<keyword evidence="7 8" id="KW-0472">Membrane</keyword>
<dbReference type="InterPro" id="IPR017225">
    <property type="entry name" value="Cell_shape_determin_MreD_prd"/>
</dbReference>
<name>A0A2K9ECS6_9FIRM</name>
<dbReference type="KEGG" id="hsc:HVS_05420"/>
<evidence type="ECO:0000256" key="2">
    <source>
        <dbReference type="ARBA" id="ARBA00007776"/>
    </source>
</evidence>
<feature type="transmembrane region" description="Helical" evidence="8">
    <location>
        <begin position="6"/>
        <end position="23"/>
    </location>
</feature>
<dbReference type="EMBL" id="CP025197">
    <property type="protein sequence ID" value="AUG57015.1"/>
    <property type="molecule type" value="Genomic_DNA"/>
</dbReference>
<dbReference type="Proteomes" id="UP000239720">
    <property type="component" value="Unassembled WGS sequence"/>
</dbReference>
<dbReference type="Pfam" id="PF04093">
    <property type="entry name" value="MreD"/>
    <property type="match status" value="1"/>
</dbReference>
<dbReference type="PIRSF" id="PIRSF037497">
    <property type="entry name" value="MreD_Clostridium/Treponema_prd"/>
    <property type="match status" value="1"/>
</dbReference>
<comment type="similarity">
    <text evidence="2">Belongs to the MreD family.</text>
</comment>
<keyword evidence="11" id="KW-1185">Reference proteome</keyword>
<feature type="transmembrane region" description="Helical" evidence="8">
    <location>
        <begin position="96"/>
        <end position="116"/>
    </location>
</feature>
<evidence type="ECO:0000313" key="10">
    <source>
        <dbReference type="EMBL" id="PQQ67031.1"/>
    </source>
</evidence>
<dbReference type="EMBL" id="NEMB01000003">
    <property type="protein sequence ID" value="PQQ67031.1"/>
    <property type="molecule type" value="Genomic_DNA"/>
</dbReference>
<gene>
    <name evidence="10" type="ORF">B9R14_09970</name>
    <name evidence="9" type="ORF">HVS_05420</name>
</gene>
<evidence type="ECO:0000256" key="5">
    <source>
        <dbReference type="ARBA" id="ARBA00022960"/>
    </source>
</evidence>
<dbReference type="InterPro" id="IPR007227">
    <property type="entry name" value="Cell_shape_determining_MreD"/>
</dbReference>
<evidence type="ECO:0000256" key="1">
    <source>
        <dbReference type="ARBA" id="ARBA00004651"/>
    </source>
</evidence>
<evidence type="ECO:0000256" key="7">
    <source>
        <dbReference type="ARBA" id="ARBA00023136"/>
    </source>
</evidence>
<reference evidence="10 12" key="2">
    <citation type="journal article" date="2018" name="Syst. Appl. Microbiol.">
        <title>Characterization and high-quality draft genome sequence of Herbivorax saccincola A7, an anaerobic, alkaliphilic, thermophilic, cellulolytic, and xylanolytic bacterium.</title>
        <authorList>
            <person name="Aikawa S."/>
            <person name="Baramee S."/>
            <person name="Sermsathanaswadi J."/>
            <person name="Thianheng P."/>
            <person name="Tachaapaikoon C."/>
            <person name="Shikata A."/>
            <person name="Waeonukul R."/>
            <person name="Pason P."/>
            <person name="Ratanakhanokchai K."/>
            <person name="Kosugi A."/>
        </authorList>
    </citation>
    <scope>NUCLEOTIDE SEQUENCE [LARGE SCALE GENOMIC DNA]</scope>
    <source>
        <strain evidence="10 12">A7</strain>
    </source>
</reference>
<feature type="transmembrane region" description="Helical" evidence="8">
    <location>
        <begin position="136"/>
        <end position="155"/>
    </location>
</feature>
<dbReference type="NCBIfam" id="TIGR03426">
    <property type="entry name" value="shape_MreD"/>
    <property type="match status" value="1"/>
</dbReference>
<dbReference type="OrthoDB" id="9796616at2"/>
<feature type="transmembrane region" description="Helical" evidence="8">
    <location>
        <begin position="71"/>
        <end position="89"/>
    </location>
</feature>
<evidence type="ECO:0000256" key="4">
    <source>
        <dbReference type="ARBA" id="ARBA00022692"/>
    </source>
</evidence>
<evidence type="ECO:0000313" key="11">
    <source>
        <dbReference type="Proteomes" id="UP000233534"/>
    </source>
</evidence>
<feature type="transmembrane region" description="Helical" evidence="8">
    <location>
        <begin position="35"/>
        <end position="59"/>
    </location>
</feature>
<evidence type="ECO:0000256" key="8">
    <source>
        <dbReference type="SAM" id="Phobius"/>
    </source>
</evidence>
<keyword evidence="4 8" id="KW-0812">Transmembrane</keyword>
<dbReference type="RefSeq" id="WP_101299939.1">
    <property type="nucleotide sequence ID" value="NZ_CP025197.1"/>
</dbReference>
<keyword evidence="5" id="KW-0133">Cell shape</keyword>
<dbReference type="Proteomes" id="UP000233534">
    <property type="component" value="Chromosome"/>
</dbReference>
<accession>A0A2K9ECS6</accession>
<evidence type="ECO:0000256" key="3">
    <source>
        <dbReference type="ARBA" id="ARBA00022475"/>
    </source>
</evidence>
<dbReference type="GO" id="GO:0005886">
    <property type="term" value="C:plasma membrane"/>
    <property type="evidence" value="ECO:0007669"/>
    <property type="project" value="UniProtKB-SubCell"/>
</dbReference>
<dbReference type="AlphaFoldDB" id="A0A2K9ECS6"/>